<accession>A0AAD9XGU8</accession>
<name>A0AAD9XGU8_9ROSI</name>
<keyword evidence="3" id="KW-1185">Reference proteome</keyword>
<dbReference type="Proteomes" id="UP001280121">
    <property type="component" value="Unassembled WGS sequence"/>
</dbReference>
<evidence type="ECO:0000313" key="3">
    <source>
        <dbReference type="Proteomes" id="UP001280121"/>
    </source>
</evidence>
<dbReference type="PANTHER" id="PTHR46405:SF4">
    <property type="entry name" value="E3 UBIQUITIN-PROTEIN LIGASE RF298-RELATED"/>
    <property type="match status" value="1"/>
</dbReference>
<dbReference type="PANTHER" id="PTHR46405">
    <property type="entry name" value="OS05G0141500 PROTEIN"/>
    <property type="match status" value="1"/>
</dbReference>
<organism evidence="2 3">
    <name type="scientific">Dipteronia dyeriana</name>
    <dbReference type="NCBI Taxonomy" id="168575"/>
    <lineage>
        <taxon>Eukaryota</taxon>
        <taxon>Viridiplantae</taxon>
        <taxon>Streptophyta</taxon>
        <taxon>Embryophyta</taxon>
        <taxon>Tracheophyta</taxon>
        <taxon>Spermatophyta</taxon>
        <taxon>Magnoliopsida</taxon>
        <taxon>eudicotyledons</taxon>
        <taxon>Gunneridae</taxon>
        <taxon>Pentapetalae</taxon>
        <taxon>rosids</taxon>
        <taxon>malvids</taxon>
        <taxon>Sapindales</taxon>
        <taxon>Sapindaceae</taxon>
        <taxon>Hippocastanoideae</taxon>
        <taxon>Acereae</taxon>
        <taxon>Dipteronia</taxon>
    </lineage>
</organism>
<gene>
    <name evidence="2" type="ORF">Ddye_005828</name>
</gene>
<sequence>MSPGTTNCSKELILKLVSRRQELENKLNSWKEWANQKVMQAALKLSKDQSELEALKKEKQEAEQHEKEMTMESLF</sequence>
<feature type="coiled-coil region" evidence="1">
    <location>
        <begin position="38"/>
        <end position="72"/>
    </location>
</feature>
<dbReference type="AlphaFoldDB" id="A0AAD9XGU8"/>
<protein>
    <submittedName>
        <fullName evidence="2">Uncharacterized protein</fullName>
    </submittedName>
</protein>
<evidence type="ECO:0000313" key="2">
    <source>
        <dbReference type="EMBL" id="KAK2659295.1"/>
    </source>
</evidence>
<keyword evidence="1" id="KW-0175">Coiled coil</keyword>
<proteinExistence type="predicted"/>
<dbReference type="InterPro" id="IPR046934">
    <property type="entry name" value="PIR2-like"/>
</dbReference>
<dbReference type="EMBL" id="JANJYI010000002">
    <property type="protein sequence ID" value="KAK2659295.1"/>
    <property type="molecule type" value="Genomic_DNA"/>
</dbReference>
<reference evidence="2" key="1">
    <citation type="journal article" date="2023" name="Plant J.">
        <title>Genome sequences and population genomics provide insights into the demographic history, inbreeding, and mutation load of two 'living fossil' tree species of Dipteronia.</title>
        <authorList>
            <person name="Feng Y."/>
            <person name="Comes H.P."/>
            <person name="Chen J."/>
            <person name="Zhu S."/>
            <person name="Lu R."/>
            <person name="Zhang X."/>
            <person name="Li P."/>
            <person name="Qiu J."/>
            <person name="Olsen K.M."/>
            <person name="Qiu Y."/>
        </authorList>
    </citation>
    <scope>NUCLEOTIDE SEQUENCE</scope>
    <source>
        <strain evidence="2">KIB01</strain>
    </source>
</reference>
<evidence type="ECO:0000256" key="1">
    <source>
        <dbReference type="SAM" id="Coils"/>
    </source>
</evidence>
<comment type="caution">
    <text evidence="2">The sequence shown here is derived from an EMBL/GenBank/DDBJ whole genome shotgun (WGS) entry which is preliminary data.</text>
</comment>